<evidence type="ECO:0008006" key="5">
    <source>
        <dbReference type="Google" id="ProtNLM"/>
    </source>
</evidence>
<dbReference type="Proteomes" id="UP000265816">
    <property type="component" value="Unassembled WGS sequence"/>
</dbReference>
<protein>
    <recommendedName>
        <fullName evidence="5">SHOCT domain-containing protein</fullName>
    </recommendedName>
</protein>
<sequence>MKKWGLVLPLTISLLIAIPGFANANISENALKMEELTVQVMPEFSYHPKDKNSDRPPLLVGYHGSLKNNTEKGQKGQIEIPLPMNEKNFRIGYVADYSRDLTEMNEIKYEVDKRKGTISWKTSEEIQPQEIYKFVIEYYSDTIKEKRDSKQLQYTFKSFADIGLMNLIFVEPLKSESFKLKPEAESHQKNTYNMNMFVYQTQGMKPGTVKNIQLDYKRNEKNTTAEILDSMAGTTGKKAPARENTERMPLWLVIAVVGGVSAAAALILAAIMKKRSTRGAKSIPDKAVRQDRNGLKKQKLRSMLLDGSITEEEYNELSKKFGG</sequence>
<accession>A0A398B163</accession>
<keyword evidence="2" id="KW-0732">Signal</keyword>
<dbReference type="EMBL" id="QWVT01000029">
    <property type="protein sequence ID" value="RID83054.1"/>
    <property type="molecule type" value="Genomic_DNA"/>
</dbReference>
<name>A0A398B163_9BACI</name>
<feature type="transmembrane region" description="Helical" evidence="1">
    <location>
        <begin position="250"/>
        <end position="271"/>
    </location>
</feature>
<organism evidence="3 4">
    <name type="scientific">Mesobacillus zeae</name>
    <dbReference type="NCBI Taxonomy" id="1917180"/>
    <lineage>
        <taxon>Bacteria</taxon>
        <taxon>Bacillati</taxon>
        <taxon>Bacillota</taxon>
        <taxon>Bacilli</taxon>
        <taxon>Bacillales</taxon>
        <taxon>Bacillaceae</taxon>
        <taxon>Mesobacillus</taxon>
    </lineage>
</organism>
<proteinExistence type="predicted"/>
<gene>
    <name evidence="3" type="ORF">D1970_16155</name>
</gene>
<keyword evidence="4" id="KW-1185">Reference proteome</keyword>
<reference evidence="3 4" key="1">
    <citation type="submission" date="2018-08" db="EMBL/GenBank/DDBJ databases">
        <title>Bacillus jemisoniae sp. nov., Bacillus chryseoplanitiae sp. nov., Bacillus resnikiae sp. nov., and Bacillus frankliniae sp. nov., isolated from Viking spacecraft and associated surfaces.</title>
        <authorList>
            <person name="Seuylemezian A."/>
            <person name="Vaishampayan P."/>
        </authorList>
    </citation>
    <scope>NUCLEOTIDE SEQUENCE [LARGE SCALE GENOMIC DNA]</scope>
    <source>
        <strain evidence="3 4">JJ-247</strain>
    </source>
</reference>
<keyword evidence="1" id="KW-0812">Transmembrane</keyword>
<dbReference type="RefSeq" id="WP_119113900.1">
    <property type="nucleotide sequence ID" value="NZ_CBCSEO010000003.1"/>
</dbReference>
<dbReference type="OrthoDB" id="2867256at2"/>
<dbReference type="AlphaFoldDB" id="A0A398B163"/>
<evidence type="ECO:0000313" key="3">
    <source>
        <dbReference type="EMBL" id="RID83054.1"/>
    </source>
</evidence>
<evidence type="ECO:0000313" key="4">
    <source>
        <dbReference type="Proteomes" id="UP000265816"/>
    </source>
</evidence>
<keyword evidence="1" id="KW-1133">Transmembrane helix</keyword>
<comment type="caution">
    <text evidence="3">The sequence shown here is derived from an EMBL/GenBank/DDBJ whole genome shotgun (WGS) entry which is preliminary data.</text>
</comment>
<evidence type="ECO:0000256" key="1">
    <source>
        <dbReference type="SAM" id="Phobius"/>
    </source>
</evidence>
<feature type="signal peptide" evidence="2">
    <location>
        <begin position="1"/>
        <end position="24"/>
    </location>
</feature>
<evidence type="ECO:0000256" key="2">
    <source>
        <dbReference type="SAM" id="SignalP"/>
    </source>
</evidence>
<keyword evidence="1" id="KW-0472">Membrane</keyword>
<feature type="chain" id="PRO_5017449623" description="SHOCT domain-containing protein" evidence="2">
    <location>
        <begin position="25"/>
        <end position="323"/>
    </location>
</feature>